<dbReference type="RefSeq" id="XP_031764554.1">
    <property type="nucleotide sequence ID" value="XM_031908694.2"/>
</dbReference>
<gene>
    <name evidence="3" type="primary">LOC116412883</name>
</gene>
<dbReference type="OrthoDB" id="7468259at2759"/>
<dbReference type="Proteomes" id="UP001652740">
    <property type="component" value="Unplaced"/>
</dbReference>
<sequence>MKKKYCMCVLLLILFFKAFGEEKKDESTQEDEYSAVPEAYSQVFKDLPALYEYIIATLQDKPEVLENSNAAAFDDLNRKENHNVNKRNANYINVGTNYDVNSNKIDDLNNIDYGVVFIGADSSSRYLDPDEIAAKAIWVEQELEDYNS</sequence>
<dbReference type="KEGG" id="gmw:116412883"/>
<evidence type="ECO:0000313" key="2">
    <source>
        <dbReference type="Proteomes" id="UP001652740"/>
    </source>
</evidence>
<dbReference type="InParanoid" id="A0A6J3C0W2"/>
<evidence type="ECO:0000256" key="1">
    <source>
        <dbReference type="SAM" id="SignalP"/>
    </source>
</evidence>
<dbReference type="AlphaFoldDB" id="A0A6J3C0W2"/>
<name>A0A6J3C0W2_GALME</name>
<keyword evidence="1" id="KW-0732">Signal</keyword>
<evidence type="ECO:0000313" key="3">
    <source>
        <dbReference type="RefSeq" id="XP_031764554.1"/>
    </source>
</evidence>
<proteinExistence type="predicted"/>
<feature type="signal peptide" evidence="1">
    <location>
        <begin position="1"/>
        <end position="20"/>
    </location>
</feature>
<feature type="chain" id="PRO_5026923589" evidence="1">
    <location>
        <begin position="21"/>
        <end position="148"/>
    </location>
</feature>
<reference evidence="3" key="1">
    <citation type="submission" date="2025-08" db="UniProtKB">
        <authorList>
            <consortium name="RefSeq"/>
        </authorList>
    </citation>
    <scope>IDENTIFICATION</scope>
    <source>
        <tissue evidence="3">Whole larvae</tissue>
    </source>
</reference>
<protein>
    <submittedName>
        <fullName evidence="3">Uncharacterized protein LOC116412883</fullName>
    </submittedName>
</protein>
<keyword evidence="2" id="KW-1185">Reference proteome</keyword>
<accession>A0A6J3C0W2</accession>
<dbReference type="GeneID" id="116412883"/>
<organism evidence="2 3">
    <name type="scientific">Galleria mellonella</name>
    <name type="common">Greater wax moth</name>
    <dbReference type="NCBI Taxonomy" id="7137"/>
    <lineage>
        <taxon>Eukaryota</taxon>
        <taxon>Metazoa</taxon>
        <taxon>Ecdysozoa</taxon>
        <taxon>Arthropoda</taxon>
        <taxon>Hexapoda</taxon>
        <taxon>Insecta</taxon>
        <taxon>Pterygota</taxon>
        <taxon>Neoptera</taxon>
        <taxon>Endopterygota</taxon>
        <taxon>Lepidoptera</taxon>
        <taxon>Glossata</taxon>
        <taxon>Ditrysia</taxon>
        <taxon>Pyraloidea</taxon>
        <taxon>Pyralidae</taxon>
        <taxon>Galleriinae</taxon>
        <taxon>Galleria</taxon>
    </lineage>
</organism>